<dbReference type="Gramene" id="Bo6g052590.1">
    <property type="protein sequence ID" value="Bo6g052590.1"/>
    <property type="gene ID" value="Bo6g052590"/>
</dbReference>
<dbReference type="AlphaFoldDB" id="A0A0D3CSH6"/>
<dbReference type="PANTHER" id="PTHR47297:SF3">
    <property type="entry name" value="NICOTINAMIDASE 1"/>
    <property type="match status" value="1"/>
</dbReference>
<dbReference type="STRING" id="109376.A0A0D3CSH6"/>
<dbReference type="InterPro" id="IPR044717">
    <property type="entry name" value="NIC1"/>
</dbReference>
<keyword evidence="2" id="KW-1185">Reference proteome</keyword>
<proteinExistence type="predicted"/>
<evidence type="ECO:0000313" key="2">
    <source>
        <dbReference type="Proteomes" id="UP000032141"/>
    </source>
</evidence>
<dbReference type="GO" id="GO:0019365">
    <property type="term" value="P:pyridine nucleotide salvage"/>
    <property type="evidence" value="ECO:0007669"/>
    <property type="project" value="InterPro"/>
</dbReference>
<name>A0A0D3CSH6_BRAOL</name>
<sequence length="137" mass="14863">MRSSEAPTNHNEQISKMVEKTAKFSSLLISSPYNESAMQSEHCVTLRRKNCVNGFVSVFDFVATALSARNHSVLPPPKYIVVYSAGCATFVLPLHVAKDIRGALAHLQFKQEAPEARVHGGIAFITAETDSASSPTT</sequence>
<dbReference type="HOGENOM" id="CLU_1867974_0_0_1"/>
<dbReference type="OMA" id="PYNESAM"/>
<dbReference type="Proteomes" id="UP000032141">
    <property type="component" value="Chromosome C6"/>
</dbReference>
<dbReference type="GO" id="GO:0008936">
    <property type="term" value="F:nicotinamidase activity"/>
    <property type="evidence" value="ECO:0007669"/>
    <property type="project" value="InterPro"/>
</dbReference>
<reference evidence="1" key="2">
    <citation type="submission" date="2015-03" db="UniProtKB">
        <authorList>
            <consortium name="EnsemblPlants"/>
        </authorList>
    </citation>
    <scope>IDENTIFICATION</scope>
</reference>
<dbReference type="PANTHER" id="PTHR47297">
    <property type="match status" value="1"/>
</dbReference>
<evidence type="ECO:0000313" key="1">
    <source>
        <dbReference type="EnsemblPlants" id="Bo6g052590.1"/>
    </source>
</evidence>
<protein>
    <submittedName>
        <fullName evidence="1">Uncharacterized protein</fullName>
    </submittedName>
</protein>
<accession>A0A0D3CSH6</accession>
<organism evidence="1 2">
    <name type="scientific">Brassica oleracea var. oleracea</name>
    <dbReference type="NCBI Taxonomy" id="109376"/>
    <lineage>
        <taxon>Eukaryota</taxon>
        <taxon>Viridiplantae</taxon>
        <taxon>Streptophyta</taxon>
        <taxon>Embryophyta</taxon>
        <taxon>Tracheophyta</taxon>
        <taxon>Spermatophyta</taxon>
        <taxon>Magnoliopsida</taxon>
        <taxon>eudicotyledons</taxon>
        <taxon>Gunneridae</taxon>
        <taxon>Pentapetalae</taxon>
        <taxon>rosids</taxon>
        <taxon>malvids</taxon>
        <taxon>Brassicales</taxon>
        <taxon>Brassicaceae</taxon>
        <taxon>Brassiceae</taxon>
        <taxon>Brassica</taxon>
    </lineage>
</organism>
<reference evidence="1 2" key="1">
    <citation type="journal article" date="2014" name="Genome Biol.">
        <title>Transcriptome and methylome profiling reveals relics of genome dominance in the mesopolyploid Brassica oleracea.</title>
        <authorList>
            <person name="Parkin I.A."/>
            <person name="Koh C."/>
            <person name="Tang H."/>
            <person name="Robinson S.J."/>
            <person name="Kagale S."/>
            <person name="Clarke W.E."/>
            <person name="Town C.D."/>
            <person name="Nixon J."/>
            <person name="Krishnakumar V."/>
            <person name="Bidwell S.L."/>
            <person name="Denoeud F."/>
            <person name="Belcram H."/>
            <person name="Links M.G."/>
            <person name="Just J."/>
            <person name="Clarke C."/>
            <person name="Bender T."/>
            <person name="Huebert T."/>
            <person name="Mason A.S."/>
            <person name="Pires J.C."/>
            <person name="Barker G."/>
            <person name="Moore J."/>
            <person name="Walley P.G."/>
            <person name="Manoli S."/>
            <person name="Batley J."/>
            <person name="Edwards D."/>
            <person name="Nelson M.N."/>
            <person name="Wang X."/>
            <person name="Paterson A.H."/>
            <person name="King G."/>
            <person name="Bancroft I."/>
            <person name="Chalhoub B."/>
            <person name="Sharpe A.G."/>
        </authorList>
    </citation>
    <scope>NUCLEOTIDE SEQUENCE</scope>
    <source>
        <strain evidence="1 2">cv. TO1000</strain>
    </source>
</reference>
<dbReference type="EnsemblPlants" id="Bo6g052590.1">
    <property type="protein sequence ID" value="Bo6g052590.1"/>
    <property type="gene ID" value="Bo6g052590"/>
</dbReference>